<evidence type="ECO:0000313" key="3">
    <source>
        <dbReference type="EMBL" id="CDP34072.1"/>
    </source>
</evidence>
<dbReference type="GO" id="GO:1990221">
    <property type="term" value="C:L-cysteine desulfurase complex"/>
    <property type="evidence" value="ECO:0007669"/>
    <property type="project" value="TreeGrafter"/>
</dbReference>
<dbReference type="PhylomeDB" id="A0A060T5A5"/>
<dbReference type="EMBL" id="HG937693">
    <property type="protein sequence ID" value="CDP34072.1"/>
    <property type="molecule type" value="Genomic_DNA"/>
</dbReference>
<dbReference type="CDD" id="cd20264">
    <property type="entry name" value="Complex1_LYR_LYRM4"/>
    <property type="match status" value="1"/>
</dbReference>
<reference evidence="3" key="1">
    <citation type="submission" date="2014-02" db="EMBL/GenBank/DDBJ databases">
        <authorList>
            <person name="Genoscope - CEA"/>
        </authorList>
    </citation>
    <scope>NUCLEOTIDE SEQUENCE</scope>
    <source>
        <strain evidence="3">LS3</strain>
    </source>
</reference>
<dbReference type="InterPro" id="IPR008011">
    <property type="entry name" value="Complex1_LYR_dom"/>
</dbReference>
<dbReference type="AlphaFoldDB" id="A0A060T5A5"/>
<sequence length="82" mass="9774">MASEALTLYKQLLRYSTRMASYNFRQYAVRRTRDGFLSNRNLSDPEQIRQEIAKGWEQLEVLRRQSAISRMYKGDRLVVETL</sequence>
<dbReference type="InterPro" id="IPR045297">
    <property type="entry name" value="Complex1_LYR_LYRM4"/>
</dbReference>
<accession>A0A060T5A5</accession>
<dbReference type="GO" id="GO:0016226">
    <property type="term" value="P:iron-sulfur cluster assembly"/>
    <property type="evidence" value="ECO:0007669"/>
    <property type="project" value="InterPro"/>
</dbReference>
<organism evidence="3">
    <name type="scientific">Blastobotrys adeninivorans</name>
    <name type="common">Yeast</name>
    <name type="synonym">Arxula adeninivorans</name>
    <dbReference type="NCBI Taxonomy" id="409370"/>
    <lineage>
        <taxon>Eukaryota</taxon>
        <taxon>Fungi</taxon>
        <taxon>Dikarya</taxon>
        <taxon>Ascomycota</taxon>
        <taxon>Saccharomycotina</taxon>
        <taxon>Dipodascomycetes</taxon>
        <taxon>Dipodascales</taxon>
        <taxon>Trichomonascaceae</taxon>
        <taxon>Blastobotrys</taxon>
    </lineage>
</organism>
<reference evidence="3" key="2">
    <citation type="submission" date="2014-06" db="EMBL/GenBank/DDBJ databases">
        <title>The complete genome of Blastobotrys (Arxula) adeninivorans LS3 - a yeast of biotechnological interest.</title>
        <authorList>
            <person name="Kunze G."/>
            <person name="Gaillardin C."/>
            <person name="Czernicka M."/>
            <person name="Durrens P."/>
            <person name="Martin T."/>
            <person name="Boer E."/>
            <person name="Gabaldon T."/>
            <person name="Cruz J."/>
            <person name="Talla E."/>
            <person name="Marck C."/>
            <person name="Goffeau A."/>
            <person name="Barbe V."/>
            <person name="Baret P."/>
            <person name="Baronian K."/>
            <person name="Beier S."/>
            <person name="Bleykasten C."/>
            <person name="Bode R."/>
            <person name="Casaregola S."/>
            <person name="Despons L."/>
            <person name="Fairhead C."/>
            <person name="Giersberg M."/>
            <person name="Gierski P."/>
            <person name="Hahnel U."/>
            <person name="Hartmann A."/>
            <person name="Jankowska D."/>
            <person name="Jubin C."/>
            <person name="Jung P."/>
            <person name="Lafontaine I."/>
            <person name="Leh-Louis V."/>
            <person name="Lemaire M."/>
            <person name="Marcet-Houben M."/>
            <person name="Mascher M."/>
            <person name="Morel G."/>
            <person name="Richard G.-F."/>
            <person name="Riechen J."/>
            <person name="Sacerdot C."/>
            <person name="Sarkar A."/>
            <person name="Savel G."/>
            <person name="Schacherer J."/>
            <person name="Sherman D."/>
            <person name="Straub M.-L."/>
            <person name="Stein N."/>
            <person name="Thierry A."/>
            <person name="Trautwein-Schult A."/>
            <person name="Westhof E."/>
            <person name="Worch S."/>
            <person name="Dujon B."/>
            <person name="Souciet J.-L."/>
            <person name="Wincker P."/>
            <person name="Scholz U."/>
            <person name="Neuveglise N."/>
        </authorList>
    </citation>
    <scope>NUCLEOTIDE SEQUENCE</scope>
    <source>
        <strain evidence="3">LS3</strain>
    </source>
</reference>
<dbReference type="PANTHER" id="PTHR13166:SF7">
    <property type="entry name" value="LYR MOTIF-CONTAINING PROTEIN 4"/>
    <property type="match status" value="1"/>
</dbReference>
<proteinExistence type="inferred from homology"/>
<evidence type="ECO:0000256" key="1">
    <source>
        <dbReference type="ARBA" id="ARBA00009508"/>
    </source>
</evidence>
<protein>
    <submittedName>
        <fullName evidence="3">ARAD1C04026p</fullName>
    </submittedName>
</protein>
<evidence type="ECO:0000259" key="2">
    <source>
        <dbReference type="Pfam" id="PF05347"/>
    </source>
</evidence>
<dbReference type="PANTHER" id="PTHR13166">
    <property type="entry name" value="PROTEIN C6ORF149"/>
    <property type="match status" value="1"/>
</dbReference>
<comment type="similarity">
    <text evidence="1">Belongs to the complex I LYR family.</text>
</comment>
<gene>
    <name evidence="3" type="ORF">GNLVRS02_ARAD1C04026g</name>
</gene>
<dbReference type="GO" id="GO:0005739">
    <property type="term" value="C:mitochondrion"/>
    <property type="evidence" value="ECO:0007669"/>
    <property type="project" value="TreeGrafter"/>
</dbReference>
<feature type="domain" description="Complex 1 LYR protein" evidence="2">
    <location>
        <begin position="4"/>
        <end position="61"/>
    </location>
</feature>
<dbReference type="InterPro" id="IPR051522">
    <property type="entry name" value="ISC_assembly_LYR"/>
</dbReference>
<name>A0A060T5A5_BLAAD</name>
<dbReference type="Pfam" id="PF05347">
    <property type="entry name" value="Complex1_LYR"/>
    <property type="match status" value="1"/>
</dbReference>